<dbReference type="RefSeq" id="WP_054824826.1">
    <property type="nucleotide sequence ID" value="NZ_CP033138.1"/>
</dbReference>
<evidence type="ECO:0000313" key="4">
    <source>
        <dbReference type="Proteomes" id="UP000390336"/>
    </source>
</evidence>
<dbReference type="EMBL" id="CP045859">
    <property type="protein sequence ID" value="QGH47268.1"/>
    <property type="molecule type" value="Genomic_DNA"/>
</dbReference>
<gene>
    <name evidence="2" type="ORF">APZ19_09295</name>
    <name evidence="1" type="ORF">D0812_27500</name>
</gene>
<dbReference type="Proteomes" id="UP000390336">
    <property type="component" value="Chromosome 1"/>
</dbReference>
<dbReference type="AlphaFoldDB" id="A0AAP9GBX2"/>
<protein>
    <recommendedName>
        <fullName evidence="5">Phage virion morphogenesis protein</fullName>
    </recommendedName>
</protein>
<reference evidence="2 4" key="1">
    <citation type="journal article" date="2015" name="Genome Announc.">
        <title>Draft Genome Sequence of Vibrio owensii Strain SH-14, Which Causes Shrimp Acute Hepatopancreatic Necrosis Disease.</title>
        <authorList>
            <person name="Liu L."/>
            <person name="Xiao J."/>
            <person name="Xia X."/>
            <person name="Pan Y."/>
            <person name="Yan S."/>
            <person name="Wang Y."/>
        </authorList>
    </citation>
    <scope>NUCLEOTIDE SEQUENCE [LARGE SCALE GENOMIC DNA]</scope>
    <source>
        <strain evidence="2 4">SH14</strain>
    </source>
</reference>
<dbReference type="Proteomes" id="UP000272136">
    <property type="component" value="Chromosome 2"/>
</dbReference>
<evidence type="ECO:0008006" key="5">
    <source>
        <dbReference type="Google" id="ProtNLM"/>
    </source>
</evidence>
<reference evidence="2" key="3">
    <citation type="submission" date="2019-11" db="EMBL/GenBank/DDBJ databases">
        <title>Complete genome sequence of Vibrio owensii SH-14 isolated from shrimp with acute hepatopancreatic necrosis diease.</title>
        <authorList>
            <person name="Liang X."/>
            <person name="Wang Y."/>
        </authorList>
    </citation>
    <scope>NUCLEOTIDE SEQUENCE</scope>
    <source>
        <strain evidence="2">SH14</strain>
    </source>
</reference>
<evidence type="ECO:0000313" key="2">
    <source>
        <dbReference type="EMBL" id="QGH47268.1"/>
    </source>
</evidence>
<proteinExistence type="predicted"/>
<sequence>MKGFLNELKKIAAEIDKLPEQLAPFVTQAVRDNMKNGNFKANSTLTKSLKNGGAKPLFDSGETYASITSETTKGLIRTGTNKAHAPLINYGGVVKPKKAKSLMIPTTRQVKKTTDAKGIRKTLKALEDKDWRILWRPSSVIGIAPKGAKGFGLKLKDSKEQDGTAYLLFYRARKITVPAREFMKLTDEQQLEIMTMAEEMLAKVMK</sequence>
<evidence type="ECO:0000313" key="3">
    <source>
        <dbReference type="Proteomes" id="UP000272136"/>
    </source>
</evidence>
<organism evidence="2 4">
    <name type="scientific">Vibrio owensii</name>
    <dbReference type="NCBI Taxonomy" id="696485"/>
    <lineage>
        <taxon>Bacteria</taxon>
        <taxon>Pseudomonadati</taxon>
        <taxon>Pseudomonadota</taxon>
        <taxon>Gammaproteobacteria</taxon>
        <taxon>Vibrionales</taxon>
        <taxon>Vibrionaceae</taxon>
        <taxon>Vibrio</taxon>
    </lineage>
</organism>
<keyword evidence="3" id="KW-1185">Reference proteome</keyword>
<accession>A0AAP9GBX2</accession>
<reference evidence="1 3" key="2">
    <citation type="submission" date="2018-10" db="EMBL/GenBank/DDBJ databases">
        <title>Whole Genome of Vibrio owensii strain 170502, isolated from Acute Hepatopancreatic Necrosis Disease (AHPND) shrimp.</title>
        <authorList>
            <person name="Yan M."/>
            <person name="Wang X."/>
            <person name="Wang Y."/>
        </authorList>
    </citation>
    <scope>NUCLEOTIDE SEQUENCE [LARGE SCALE GENOMIC DNA]</scope>
    <source>
        <strain evidence="1 3">1700302</strain>
    </source>
</reference>
<name>A0AAP9GBX2_9VIBR</name>
<evidence type="ECO:0000313" key="1">
    <source>
        <dbReference type="EMBL" id="AYO18088.1"/>
    </source>
</evidence>
<dbReference type="EMBL" id="CP033138">
    <property type="protein sequence ID" value="AYO18088.1"/>
    <property type="molecule type" value="Genomic_DNA"/>
</dbReference>